<accession>M5TWW9</accession>
<dbReference type="AlphaFoldDB" id="M5TWW9"/>
<organism evidence="1 2">
    <name type="scientific">Rhodopirellula sallentina SM41</name>
    <dbReference type="NCBI Taxonomy" id="1263870"/>
    <lineage>
        <taxon>Bacteria</taxon>
        <taxon>Pseudomonadati</taxon>
        <taxon>Planctomycetota</taxon>
        <taxon>Planctomycetia</taxon>
        <taxon>Pirellulales</taxon>
        <taxon>Pirellulaceae</taxon>
        <taxon>Rhodopirellula</taxon>
    </lineage>
</organism>
<dbReference type="Gene3D" id="3.40.50.1820">
    <property type="entry name" value="alpha/beta hydrolase"/>
    <property type="match status" value="1"/>
</dbReference>
<dbReference type="RefSeq" id="WP_008684320.1">
    <property type="nucleotide sequence ID" value="NZ_ANOH01000335.1"/>
</dbReference>
<dbReference type="PATRIC" id="fig|1263870.3.peg.5173"/>
<dbReference type="Proteomes" id="UP000011885">
    <property type="component" value="Unassembled WGS sequence"/>
</dbReference>
<evidence type="ECO:0008006" key="3">
    <source>
        <dbReference type="Google" id="ProtNLM"/>
    </source>
</evidence>
<reference evidence="1 2" key="1">
    <citation type="journal article" date="2013" name="Mar. Genomics">
        <title>Expression of sulfatases in Rhodopirellula baltica and the diversity of sulfatases in the genus Rhodopirellula.</title>
        <authorList>
            <person name="Wegner C.E."/>
            <person name="Richter-Heitmann T."/>
            <person name="Klindworth A."/>
            <person name="Klockow C."/>
            <person name="Richter M."/>
            <person name="Achstetter T."/>
            <person name="Glockner F.O."/>
            <person name="Harder J."/>
        </authorList>
    </citation>
    <scope>NUCLEOTIDE SEQUENCE [LARGE SCALE GENOMIC DNA]</scope>
    <source>
        <strain evidence="1 2">SM41</strain>
    </source>
</reference>
<evidence type="ECO:0000313" key="1">
    <source>
        <dbReference type="EMBL" id="EMI53675.1"/>
    </source>
</evidence>
<name>M5TWW9_9BACT</name>
<evidence type="ECO:0000313" key="2">
    <source>
        <dbReference type="Proteomes" id="UP000011885"/>
    </source>
</evidence>
<sequence length="284" mass="31541">MIRCDLPYRRSDAKAADDESILETFVATNVEPRVLPETASSSAATRLSPDWENVPKPRFLLLKFPGTAGRAERSSPFPANLIDGQDQVREPGQHHETWTWNPPGYGRSSGRPRLRTLASAAKCFASQVLAARAGSRTTVWICGNSLGCLAALSLAARLQDWATEHVDANRFALWLRNPPQLDEVVLKVADRYAARRLMRVATKRIPESLDAETCARQTSLPAVFLMSEHDELVLPPIQRKIHEAYAGEHLVVTLHGLGHGGVLEEEHREDVERAVEWLASRCSL</sequence>
<dbReference type="InterPro" id="IPR029058">
    <property type="entry name" value="AB_hydrolase_fold"/>
</dbReference>
<dbReference type="EMBL" id="ANOH01000335">
    <property type="protein sequence ID" value="EMI53675.1"/>
    <property type="molecule type" value="Genomic_DNA"/>
</dbReference>
<dbReference type="SUPFAM" id="SSF53474">
    <property type="entry name" value="alpha/beta-Hydrolases"/>
    <property type="match status" value="1"/>
</dbReference>
<protein>
    <recommendedName>
        <fullName evidence="3">AB hydrolase-1 domain-containing protein</fullName>
    </recommendedName>
</protein>
<gene>
    <name evidence="1" type="ORF">RSSM_04891</name>
</gene>
<comment type="caution">
    <text evidence="1">The sequence shown here is derived from an EMBL/GenBank/DDBJ whole genome shotgun (WGS) entry which is preliminary data.</text>
</comment>
<proteinExistence type="predicted"/>
<keyword evidence="2" id="KW-1185">Reference proteome</keyword>